<evidence type="ECO:0000259" key="1">
    <source>
        <dbReference type="SMART" id="SM01008"/>
    </source>
</evidence>
<reference evidence="3" key="1">
    <citation type="journal article" date="2019" name="Int. J. Syst. Evol. Microbiol.">
        <title>The Global Catalogue of Microorganisms (GCM) 10K type strain sequencing project: providing services to taxonomists for standard genome sequencing and annotation.</title>
        <authorList>
            <consortium name="The Broad Institute Genomics Platform"/>
            <consortium name="The Broad Institute Genome Sequencing Center for Infectious Disease"/>
            <person name="Wu L."/>
            <person name="Ma J."/>
        </authorList>
    </citation>
    <scope>NUCLEOTIDE SEQUENCE [LARGE SCALE GENOMIC DNA]</scope>
    <source>
        <strain evidence="3">CECT 7184</strain>
    </source>
</reference>
<keyword evidence="3" id="KW-1185">Reference proteome</keyword>
<proteinExistence type="predicted"/>
<dbReference type="InterPro" id="IPR046867">
    <property type="entry name" value="AldOxase/xan_DH_MoCoBD2"/>
</dbReference>
<dbReference type="InterPro" id="IPR036856">
    <property type="entry name" value="Ald_Oxase/Xan_DH_a/b_sf"/>
</dbReference>
<protein>
    <submittedName>
        <fullName evidence="2">Xanthine dehydrogenase subunit D</fullName>
        <ecNumber evidence="2">1.17.1.4</ecNumber>
    </submittedName>
</protein>
<dbReference type="EMBL" id="JBHSOZ010000008">
    <property type="protein sequence ID" value="MFC5713925.1"/>
    <property type="molecule type" value="Genomic_DNA"/>
</dbReference>
<evidence type="ECO:0000313" key="2">
    <source>
        <dbReference type="EMBL" id="MFC5713925.1"/>
    </source>
</evidence>
<dbReference type="Pfam" id="PF01315">
    <property type="entry name" value="Ald_Xan_dh_C"/>
    <property type="match status" value="1"/>
</dbReference>
<dbReference type="SMART" id="SM01008">
    <property type="entry name" value="Ald_Xan_dh_C"/>
    <property type="match status" value="1"/>
</dbReference>
<dbReference type="RefSeq" id="WP_385942320.1">
    <property type="nucleotide sequence ID" value="NZ_JBHSOZ010000008.1"/>
</dbReference>
<dbReference type="NCBIfam" id="TIGR03196">
    <property type="entry name" value="pucD"/>
    <property type="match status" value="1"/>
</dbReference>
<dbReference type="InterPro" id="IPR037165">
    <property type="entry name" value="AldOxase/xan_DH_Mopterin-bd_sf"/>
</dbReference>
<accession>A0ABW0YN63</accession>
<comment type="caution">
    <text evidence="2">The sequence shown here is derived from an EMBL/GenBank/DDBJ whole genome shotgun (WGS) entry which is preliminary data.</text>
</comment>
<dbReference type="Pfam" id="PF20256">
    <property type="entry name" value="MoCoBD_2"/>
    <property type="match status" value="1"/>
</dbReference>
<dbReference type="SUPFAM" id="SSF56003">
    <property type="entry name" value="Molybdenum cofactor-binding domain"/>
    <property type="match status" value="1"/>
</dbReference>
<dbReference type="InterPro" id="IPR017609">
    <property type="entry name" value="Xanthine_dehydrogenase_dsu"/>
</dbReference>
<sequence>METANEPHISRNKVRPDGVSKITGDLKYLSDLTFPNMLYGKILRSEHPHAAILSISTEKAERVPGVKAVATYKDVPGLNGYGIVQPDQPVFCQDRVRYVGDAVAAVAAETEEAAAYAMDLIEIEYEELDVIDDPKKALNRDAPKLHPDGNLLHRAGYSKGTVMDGFGQCTEVVEETYQLPRQLHGYMDTEGGVIVPEADGGITVYIGTQHGFKDRFQLSRILALPEEKIRVVSSPMGGSFGGKDELNIQPYAAILALLTKQPVKIHQTRKESFISSIKRHPMRITMKTGANDEGKILAHKVDIVADTGAYSTLGPAILDFAVEHAVGPYIIPNVEVNGISVFTNNGVAGEFRGFGGNQVTFALEGQVERLAEKLNINPVVFRKANIRREEDLGPLGQRIALTEGAAYVLEEIKKVSDRRVSKPKEIQEPWKKKGTGIAITMHGGGLGYGRLDPAGGRLSLREDGKIEISFGFEEVGQGILSVIDTIITEELGCSSDDIDIVIGDTNTVPASGSTTASRGTSMVWHAVQRLKGTFIKEVLKRAEQVTTIPKHQLSLGKGGVYITKDDSKKLLMTYEDIMQQCNGKPVVVNTSFDFPTTPDEIDSGHFLYTFSGVFAEVEVNLLSGKVKVTHLDQAVSAGPVVSHLGYTGQIEGGGVMALGYTLFEEALMVDSKYVTDNLDSYMMPSISDVPFDMDVKAVEMLTEGYIYGPRGVGEIGTVAVSPAVTAAIKNAVGCWVSKLPVSSEELLQAVSNEKGVLSWIKN</sequence>
<dbReference type="SUPFAM" id="SSF54665">
    <property type="entry name" value="CO dehydrogenase molybdoprotein N-domain-like"/>
    <property type="match status" value="1"/>
</dbReference>
<dbReference type="InterPro" id="IPR008274">
    <property type="entry name" value="AldOxase/xan_DH_MoCoBD1"/>
</dbReference>
<name>A0ABW0YN63_9BACI</name>
<dbReference type="Gene3D" id="3.90.1170.50">
    <property type="entry name" value="Aldehyde oxidase/xanthine dehydrogenase, a/b hammerhead"/>
    <property type="match status" value="1"/>
</dbReference>
<dbReference type="InterPro" id="IPR000674">
    <property type="entry name" value="Ald_Oxase/Xan_DH_a/b"/>
</dbReference>
<dbReference type="PANTHER" id="PTHR11908:SF157">
    <property type="entry name" value="XANTHINE DEHYDROGENASE SUBUNIT D-RELATED"/>
    <property type="match status" value="1"/>
</dbReference>
<dbReference type="InterPro" id="IPR016208">
    <property type="entry name" value="Ald_Oxase/xanthine_DH-like"/>
</dbReference>
<feature type="domain" description="Aldehyde oxidase/xanthine dehydrogenase a/b hammerhead" evidence="1">
    <location>
        <begin position="23"/>
        <end position="129"/>
    </location>
</feature>
<dbReference type="Pfam" id="PF02738">
    <property type="entry name" value="MoCoBD_1"/>
    <property type="match status" value="1"/>
</dbReference>
<gene>
    <name evidence="2" type="primary">pucD</name>
    <name evidence="2" type="ORF">ACFPU1_14235</name>
</gene>
<dbReference type="GO" id="GO:0004854">
    <property type="term" value="F:xanthine dehydrogenase activity"/>
    <property type="evidence" value="ECO:0007669"/>
    <property type="project" value="UniProtKB-EC"/>
</dbReference>
<organism evidence="2 3">
    <name type="scientific">Thalassorhabdus alkalitolerans</name>
    <dbReference type="NCBI Taxonomy" id="2282697"/>
    <lineage>
        <taxon>Bacteria</taxon>
        <taxon>Bacillati</taxon>
        <taxon>Bacillota</taxon>
        <taxon>Bacilli</taxon>
        <taxon>Bacillales</taxon>
        <taxon>Bacillaceae</taxon>
        <taxon>Thalassorhabdus</taxon>
    </lineage>
</organism>
<dbReference type="Gene3D" id="3.30.365.10">
    <property type="entry name" value="Aldehyde oxidase/xanthine dehydrogenase, molybdopterin binding domain"/>
    <property type="match status" value="5"/>
</dbReference>
<dbReference type="EC" id="1.17.1.4" evidence="2"/>
<dbReference type="Proteomes" id="UP001596142">
    <property type="component" value="Unassembled WGS sequence"/>
</dbReference>
<dbReference type="PANTHER" id="PTHR11908">
    <property type="entry name" value="XANTHINE DEHYDROGENASE"/>
    <property type="match status" value="1"/>
</dbReference>
<keyword evidence="2" id="KW-0560">Oxidoreductase</keyword>
<evidence type="ECO:0000313" key="3">
    <source>
        <dbReference type="Proteomes" id="UP001596142"/>
    </source>
</evidence>